<name>A0A955KXB4_9BACT</name>
<organism evidence="2 3">
    <name type="scientific">Candidatus Dojkabacteria bacterium</name>
    <dbReference type="NCBI Taxonomy" id="2099670"/>
    <lineage>
        <taxon>Bacteria</taxon>
        <taxon>Candidatus Dojkabacteria</taxon>
    </lineage>
</organism>
<evidence type="ECO:0000313" key="3">
    <source>
        <dbReference type="Proteomes" id="UP000741282"/>
    </source>
</evidence>
<keyword evidence="1" id="KW-0472">Membrane</keyword>
<sequence length="433" mass="49043">MTLTEAAYWTRRLSVLFVGGFGILILLFFLLLSINNSNVESEILVPDYACTDTATEFLENKLSIPSLTLASNSEQLIEIDTPTGTLDDNIPLVANVYAYDDPGPSLTAQNQAKDIATKLGFDPELIRRRGIKEYYWIEDEFGRFLSVDSETLNFKLQINYLNPNSLPAEIDLPTDADAMSIASSFIRSNGWQLEDYSNEEPTVTPINIEPDGTFSMAKSRGEAELLRVDFYRSKPFLTILGNIQNAESIRDRLEREYQGYETETTTVNTGQERVDVYNFKTEVVNLDTQKSNISVYVGTEYRRDRGGSINPDIYDIEYTSWVIENDPCGKYPLLPVTTVASIITNNQASLVYLNEKNGDTVVPYQPKQVDKMLVKQVRLAYLDTLEKQRFLQPIYIVIGEASLDNGLSGRFYFYVPAIDYDNLRDKQVPIPTQ</sequence>
<evidence type="ECO:0000256" key="1">
    <source>
        <dbReference type="SAM" id="Phobius"/>
    </source>
</evidence>
<protein>
    <submittedName>
        <fullName evidence="2">Uncharacterized protein</fullName>
    </submittedName>
</protein>
<accession>A0A955KXB4</accession>
<gene>
    <name evidence="2" type="ORF">KC685_03400</name>
</gene>
<reference evidence="2" key="1">
    <citation type="submission" date="2020-04" db="EMBL/GenBank/DDBJ databases">
        <authorList>
            <person name="Zhang T."/>
        </authorList>
    </citation>
    <scope>NUCLEOTIDE SEQUENCE</scope>
    <source>
        <strain evidence="2">HKST-UBA17</strain>
    </source>
</reference>
<comment type="caution">
    <text evidence="2">The sequence shown here is derived from an EMBL/GenBank/DDBJ whole genome shotgun (WGS) entry which is preliminary data.</text>
</comment>
<dbReference type="EMBL" id="JAGQLN010000011">
    <property type="protein sequence ID" value="MCA9376938.1"/>
    <property type="molecule type" value="Genomic_DNA"/>
</dbReference>
<keyword evidence="1" id="KW-0812">Transmembrane</keyword>
<keyword evidence="1" id="KW-1133">Transmembrane helix</keyword>
<dbReference type="AlphaFoldDB" id="A0A955KXB4"/>
<evidence type="ECO:0000313" key="2">
    <source>
        <dbReference type="EMBL" id="MCA9376938.1"/>
    </source>
</evidence>
<proteinExistence type="predicted"/>
<dbReference type="Proteomes" id="UP000741282">
    <property type="component" value="Unassembled WGS sequence"/>
</dbReference>
<reference evidence="2" key="2">
    <citation type="journal article" date="2021" name="Microbiome">
        <title>Successional dynamics and alternative stable states in a saline activated sludge microbial community over 9 years.</title>
        <authorList>
            <person name="Wang Y."/>
            <person name="Ye J."/>
            <person name="Ju F."/>
            <person name="Liu L."/>
            <person name="Boyd J.A."/>
            <person name="Deng Y."/>
            <person name="Parks D.H."/>
            <person name="Jiang X."/>
            <person name="Yin X."/>
            <person name="Woodcroft B.J."/>
            <person name="Tyson G.W."/>
            <person name="Hugenholtz P."/>
            <person name="Polz M.F."/>
            <person name="Zhang T."/>
        </authorList>
    </citation>
    <scope>NUCLEOTIDE SEQUENCE</scope>
    <source>
        <strain evidence="2">HKST-UBA17</strain>
    </source>
</reference>
<feature type="transmembrane region" description="Helical" evidence="1">
    <location>
        <begin position="12"/>
        <end position="34"/>
    </location>
</feature>